<dbReference type="RefSeq" id="WP_084097846.1">
    <property type="nucleotide sequence ID" value="NZ_FWXK01000001.1"/>
</dbReference>
<dbReference type="PROSITE" id="PS00395">
    <property type="entry name" value="ALANINE_RACEMASE"/>
    <property type="match status" value="1"/>
</dbReference>
<evidence type="ECO:0000256" key="5">
    <source>
        <dbReference type="HAMAP-Rule" id="MF_01201"/>
    </source>
</evidence>
<dbReference type="InterPro" id="IPR009006">
    <property type="entry name" value="Ala_racemase/Decarboxylase_C"/>
</dbReference>
<dbReference type="PRINTS" id="PR00992">
    <property type="entry name" value="ALARACEMASE"/>
</dbReference>
<dbReference type="SUPFAM" id="SSF50621">
    <property type="entry name" value="Alanine racemase C-terminal domain-like"/>
    <property type="match status" value="1"/>
</dbReference>
<feature type="domain" description="Alanine racemase C-terminal" evidence="8">
    <location>
        <begin position="254"/>
        <end position="379"/>
    </location>
</feature>
<dbReference type="GO" id="GO:0009252">
    <property type="term" value="P:peptidoglycan biosynthetic process"/>
    <property type="evidence" value="ECO:0007669"/>
    <property type="project" value="TreeGrafter"/>
</dbReference>
<dbReference type="Pfam" id="PF01168">
    <property type="entry name" value="Ala_racemase_N"/>
    <property type="match status" value="1"/>
</dbReference>
<feature type="binding site" evidence="5 7">
    <location>
        <position position="139"/>
    </location>
    <ligand>
        <name>substrate</name>
    </ligand>
</feature>
<evidence type="ECO:0000256" key="4">
    <source>
        <dbReference type="ARBA" id="ARBA00023235"/>
    </source>
</evidence>
<evidence type="ECO:0000256" key="3">
    <source>
        <dbReference type="ARBA" id="ARBA00022898"/>
    </source>
</evidence>
<dbReference type="GO" id="GO:0008784">
    <property type="term" value="F:alanine racemase activity"/>
    <property type="evidence" value="ECO:0007669"/>
    <property type="project" value="UniProtKB-UniRule"/>
</dbReference>
<dbReference type="Gene3D" id="2.40.37.10">
    <property type="entry name" value="Lyase, Ornithine Decarboxylase, Chain A, domain 1"/>
    <property type="match status" value="1"/>
</dbReference>
<dbReference type="HAMAP" id="MF_01201">
    <property type="entry name" value="Ala_racemase"/>
    <property type="match status" value="1"/>
</dbReference>
<dbReference type="InterPro" id="IPR011079">
    <property type="entry name" value="Ala_racemase_C"/>
</dbReference>
<dbReference type="PANTHER" id="PTHR30511">
    <property type="entry name" value="ALANINE RACEMASE"/>
    <property type="match status" value="1"/>
</dbReference>
<evidence type="ECO:0000256" key="2">
    <source>
        <dbReference type="ARBA" id="ARBA00001933"/>
    </source>
</evidence>
<comment type="catalytic activity">
    <reaction evidence="1 5">
        <text>L-alanine = D-alanine</text>
        <dbReference type="Rhea" id="RHEA:20249"/>
        <dbReference type="ChEBI" id="CHEBI:57416"/>
        <dbReference type="ChEBI" id="CHEBI:57972"/>
        <dbReference type="EC" id="5.1.1.1"/>
    </reaction>
</comment>
<comment type="similarity">
    <text evidence="5">Belongs to the alanine racemase family.</text>
</comment>
<dbReference type="SUPFAM" id="SSF51419">
    <property type="entry name" value="PLP-binding barrel"/>
    <property type="match status" value="1"/>
</dbReference>
<dbReference type="InterPro" id="IPR000821">
    <property type="entry name" value="Ala_racemase"/>
</dbReference>
<comment type="cofactor">
    <cofactor evidence="2 5 6">
        <name>pyridoxal 5'-phosphate</name>
        <dbReference type="ChEBI" id="CHEBI:597326"/>
    </cofactor>
</comment>
<protein>
    <recommendedName>
        <fullName evidence="5">Alanine racemase</fullName>
        <ecNumber evidence="5">5.1.1.1</ecNumber>
    </recommendedName>
</protein>
<dbReference type="InterPro" id="IPR001608">
    <property type="entry name" value="Ala_racemase_N"/>
</dbReference>
<feature type="active site" description="Proton acceptor; specific for D-alanine" evidence="5">
    <location>
        <position position="40"/>
    </location>
</feature>
<evidence type="ECO:0000256" key="7">
    <source>
        <dbReference type="PIRSR" id="PIRSR600821-52"/>
    </source>
</evidence>
<keyword evidence="10" id="KW-1185">Reference proteome</keyword>
<dbReference type="NCBIfam" id="TIGR00492">
    <property type="entry name" value="alr"/>
    <property type="match status" value="1"/>
</dbReference>
<evidence type="ECO:0000313" key="10">
    <source>
        <dbReference type="Proteomes" id="UP000243884"/>
    </source>
</evidence>
<feature type="modified residue" description="N6-(pyridoxal phosphate)lysine" evidence="5 6">
    <location>
        <position position="40"/>
    </location>
</feature>
<evidence type="ECO:0000313" key="9">
    <source>
        <dbReference type="EMBL" id="SMC30664.1"/>
    </source>
</evidence>
<keyword evidence="4 5" id="KW-0413">Isomerase</keyword>
<dbReference type="GO" id="GO:0005829">
    <property type="term" value="C:cytosol"/>
    <property type="evidence" value="ECO:0007669"/>
    <property type="project" value="TreeGrafter"/>
</dbReference>
<dbReference type="CDD" id="cd00430">
    <property type="entry name" value="PLPDE_III_AR"/>
    <property type="match status" value="1"/>
</dbReference>
<accession>A0A1W1Y3G8</accession>
<comment type="pathway">
    <text evidence="5">Amino-acid biosynthesis; D-alanine biosynthesis; D-alanine from L-alanine: step 1/1.</text>
</comment>
<dbReference type="EC" id="5.1.1.1" evidence="5"/>
<feature type="binding site" evidence="5 7">
    <location>
        <position position="322"/>
    </location>
    <ligand>
        <name>substrate</name>
    </ligand>
</feature>
<dbReference type="SMART" id="SM01005">
    <property type="entry name" value="Ala_racemase_C"/>
    <property type="match status" value="1"/>
</dbReference>
<feature type="active site" description="Proton acceptor; specific for L-alanine" evidence="5">
    <location>
        <position position="275"/>
    </location>
</feature>
<comment type="function">
    <text evidence="5">Catalyzes the interconversion of L-alanine and D-alanine. May also act on other amino acids.</text>
</comment>
<sequence>MVSGTHRPSYIHISTQAIVNNYLKIKGQLPKGTQVHAVIKANAYGHGALPVAKALCEADVDGFCVAISDEALELRANDISRPILILGVTPVEDAPLLAQKQVSVTVSSLHYLKEAYNRLGDSPTHPLNVHLKVDTGMGRIGLRHAEDLQPLVNFIASHPSAFKLEGIFTHFATADNLSNWETDVFESQAHRFQNIVTALDFSQLPNQPVCHYSNSAMCLWHPEMTLDWARLGIAMYGLNTTNDAMALPYDLEPALSLTSTIIYVKKLSAHETISYGATYTTSQEEWIATLPIGYADGCPRQLTGYTVLVDGHECPIVGRVCMDQLMIRLPKYYPEGTPVTFIGRSKDKVNRVEDMAKHCDTIPHEITCGFSNRLPLYYY</sequence>
<dbReference type="InterPro" id="IPR029066">
    <property type="entry name" value="PLP-binding_barrel"/>
</dbReference>
<dbReference type="AlphaFoldDB" id="A0A1W1Y3G8"/>
<organism evidence="9 10">
    <name type="scientific">Aerococcus suis</name>
    <dbReference type="NCBI Taxonomy" id="371602"/>
    <lineage>
        <taxon>Bacteria</taxon>
        <taxon>Bacillati</taxon>
        <taxon>Bacillota</taxon>
        <taxon>Bacilli</taxon>
        <taxon>Lactobacillales</taxon>
        <taxon>Aerococcaceae</taxon>
        <taxon>Aerococcus</taxon>
    </lineage>
</organism>
<evidence type="ECO:0000256" key="1">
    <source>
        <dbReference type="ARBA" id="ARBA00000316"/>
    </source>
</evidence>
<dbReference type="InterPro" id="IPR020622">
    <property type="entry name" value="Ala_racemase_pyridoxalP-BS"/>
</dbReference>
<dbReference type="Pfam" id="PF00842">
    <property type="entry name" value="Ala_racemase_C"/>
    <property type="match status" value="1"/>
</dbReference>
<dbReference type="PANTHER" id="PTHR30511:SF0">
    <property type="entry name" value="ALANINE RACEMASE, CATABOLIC-RELATED"/>
    <property type="match status" value="1"/>
</dbReference>
<proteinExistence type="inferred from homology"/>
<dbReference type="STRING" id="371602.SAMN04487984_0241"/>
<evidence type="ECO:0000259" key="8">
    <source>
        <dbReference type="SMART" id="SM01005"/>
    </source>
</evidence>
<reference evidence="10" key="1">
    <citation type="submission" date="2017-04" db="EMBL/GenBank/DDBJ databases">
        <authorList>
            <person name="Varghese N."/>
            <person name="Submissions S."/>
        </authorList>
    </citation>
    <scope>NUCLEOTIDE SEQUENCE [LARGE SCALE GENOMIC DNA]</scope>
    <source>
        <strain evidence="10">DSM 21500</strain>
    </source>
</reference>
<dbReference type="FunFam" id="3.20.20.10:FF:000002">
    <property type="entry name" value="Alanine racemase"/>
    <property type="match status" value="1"/>
</dbReference>
<name>A0A1W1Y3G8_9LACT</name>
<dbReference type="EMBL" id="FWXK01000001">
    <property type="protein sequence ID" value="SMC30664.1"/>
    <property type="molecule type" value="Genomic_DNA"/>
</dbReference>
<dbReference type="Gene3D" id="3.20.20.10">
    <property type="entry name" value="Alanine racemase"/>
    <property type="match status" value="1"/>
</dbReference>
<dbReference type="GO" id="GO:0030170">
    <property type="term" value="F:pyridoxal phosphate binding"/>
    <property type="evidence" value="ECO:0007669"/>
    <property type="project" value="UniProtKB-UniRule"/>
</dbReference>
<keyword evidence="3 5" id="KW-0663">Pyridoxal phosphate</keyword>
<evidence type="ECO:0000256" key="6">
    <source>
        <dbReference type="PIRSR" id="PIRSR600821-50"/>
    </source>
</evidence>
<dbReference type="OrthoDB" id="9813814at2"/>
<gene>
    <name evidence="9" type="ORF">SAMN04487984_0241</name>
</gene>
<dbReference type="UniPathway" id="UPA00042">
    <property type="reaction ID" value="UER00497"/>
</dbReference>
<dbReference type="Proteomes" id="UP000243884">
    <property type="component" value="Unassembled WGS sequence"/>
</dbReference>
<dbReference type="GO" id="GO:0030632">
    <property type="term" value="P:D-alanine biosynthetic process"/>
    <property type="evidence" value="ECO:0007669"/>
    <property type="project" value="UniProtKB-UniRule"/>
</dbReference>
<dbReference type="FunFam" id="2.40.37.10:FF:000006">
    <property type="entry name" value="Alanine racemase"/>
    <property type="match status" value="1"/>
</dbReference>